<dbReference type="RefSeq" id="WP_163950247.1">
    <property type="nucleotide sequence ID" value="NZ_JAAFZH010000006.1"/>
</dbReference>
<keyword evidence="9" id="KW-0805">Transcription regulation</keyword>
<keyword evidence="4" id="KW-0808">Transferase</keyword>
<dbReference type="InterPro" id="IPR004358">
    <property type="entry name" value="Sig_transdc_His_kin-like_C"/>
</dbReference>
<dbReference type="SMART" id="SM00388">
    <property type="entry name" value="HisKA"/>
    <property type="match status" value="1"/>
</dbReference>
<name>A0A6L9LAY7_9BACT</name>
<dbReference type="GO" id="GO:0005524">
    <property type="term" value="F:ATP binding"/>
    <property type="evidence" value="ECO:0007669"/>
    <property type="project" value="UniProtKB-KW"/>
</dbReference>
<feature type="domain" description="Response regulatory" evidence="14">
    <location>
        <begin position="1113"/>
        <end position="1228"/>
    </location>
</feature>
<dbReference type="InterPro" id="IPR015943">
    <property type="entry name" value="WD40/YVTN_repeat-like_dom_sf"/>
</dbReference>
<dbReference type="FunFam" id="1.10.287.130:FF:000045">
    <property type="entry name" value="Two-component system sensor histidine kinase/response regulator"/>
    <property type="match status" value="1"/>
</dbReference>
<dbReference type="Pfam" id="PF00072">
    <property type="entry name" value="Response_reg"/>
    <property type="match status" value="1"/>
</dbReference>
<dbReference type="InterPro" id="IPR036097">
    <property type="entry name" value="HisK_dim/P_sf"/>
</dbReference>
<dbReference type="InterPro" id="IPR011006">
    <property type="entry name" value="CheY-like_superfamily"/>
</dbReference>
<organism evidence="15 16">
    <name type="scientific">Spirosoma terrae</name>
    <dbReference type="NCBI Taxonomy" id="1968276"/>
    <lineage>
        <taxon>Bacteria</taxon>
        <taxon>Pseudomonadati</taxon>
        <taxon>Bacteroidota</taxon>
        <taxon>Cytophagia</taxon>
        <taxon>Cytophagales</taxon>
        <taxon>Cytophagaceae</taxon>
        <taxon>Spirosoma</taxon>
    </lineage>
</organism>
<dbReference type="PROSITE" id="PS50109">
    <property type="entry name" value="HIS_KIN"/>
    <property type="match status" value="1"/>
</dbReference>
<proteinExistence type="predicted"/>
<dbReference type="InterPro" id="IPR011110">
    <property type="entry name" value="Reg_prop"/>
</dbReference>
<dbReference type="PANTHER" id="PTHR43547:SF2">
    <property type="entry name" value="HYBRID SIGNAL TRANSDUCTION HISTIDINE KINASE C"/>
    <property type="match status" value="1"/>
</dbReference>
<keyword evidence="7" id="KW-0067">ATP-binding</keyword>
<dbReference type="FunFam" id="3.30.565.10:FF:000037">
    <property type="entry name" value="Hybrid sensor histidine kinase/response regulator"/>
    <property type="match status" value="1"/>
</dbReference>
<dbReference type="CDD" id="cd17574">
    <property type="entry name" value="REC_OmpR"/>
    <property type="match status" value="1"/>
</dbReference>
<dbReference type="Gene3D" id="1.10.10.60">
    <property type="entry name" value="Homeodomain-like"/>
    <property type="match status" value="1"/>
</dbReference>
<feature type="modified residue" description="4-aspartylphosphate" evidence="11">
    <location>
        <position position="1161"/>
    </location>
</feature>
<evidence type="ECO:0000313" key="15">
    <source>
        <dbReference type="EMBL" id="NDU96351.1"/>
    </source>
</evidence>
<evidence type="ECO:0000256" key="11">
    <source>
        <dbReference type="PROSITE-ProRule" id="PRU00169"/>
    </source>
</evidence>
<dbReference type="CDD" id="cd00082">
    <property type="entry name" value="HisKA"/>
    <property type="match status" value="1"/>
</dbReference>
<evidence type="ECO:0000256" key="2">
    <source>
        <dbReference type="ARBA" id="ARBA00012438"/>
    </source>
</evidence>
<dbReference type="GO" id="GO:0003700">
    <property type="term" value="F:DNA-binding transcription factor activity"/>
    <property type="evidence" value="ECO:0007669"/>
    <property type="project" value="InterPro"/>
</dbReference>
<dbReference type="Gene3D" id="1.10.287.130">
    <property type="match status" value="1"/>
</dbReference>
<comment type="caution">
    <text evidence="15">The sequence shown here is derived from an EMBL/GenBank/DDBJ whole genome shotgun (WGS) entry which is preliminary data.</text>
</comment>
<dbReference type="EMBL" id="JAAFZH010000006">
    <property type="protein sequence ID" value="NDU96351.1"/>
    <property type="molecule type" value="Genomic_DNA"/>
</dbReference>
<keyword evidence="5" id="KW-0547">Nucleotide-binding</keyword>
<feature type="domain" description="Histidine kinase" evidence="13">
    <location>
        <begin position="853"/>
        <end position="1070"/>
    </location>
</feature>
<dbReference type="InterPro" id="IPR013783">
    <property type="entry name" value="Ig-like_fold"/>
</dbReference>
<dbReference type="Pfam" id="PF02518">
    <property type="entry name" value="HATPase_c"/>
    <property type="match status" value="1"/>
</dbReference>
<evidence type="ECO:0000256" key="3">
    <source>
        <dbReference type="ARBA" id="ARBA00022553"/>
    </source>
</evidence>
<evidence type="ECO:0000313" key="16">
    <source>
        <dbReference type="Proteomes" id="UP000474175"/>
    </source>
</evidence>
<dbReference type="SUPFAM" id="SSF55874">
    <property type="entry name" value="ATPase domain of HSP90 chaperone/DNA topoisomerase II/histidine kinase"/>
    <property type="match status" value="1"/>
</dbReference>
<evidence type="ECO:0000256" key="5">
    <source>
        <dbReference type="ARBA" id="ARBA00022741"/>
    </source>
</evidence>
<sequence length="1368" mass="154144">MPFLYVLILFFFPFSLYAQQTGWQELTISDGLSQGMIFDLLQDQKGFIWVATKDGLNRYDGHNFKVFTHDPYNQYSISDNNCSALLLDSRGWIWVGTPNAGLNLFNRKTQRFYHIHIRSKTAAKAGNYAVDRIFEDPEGNIWATENGNILIKITIPASLQKSFPDNALIATQSQTVQLPIALQSNNSISSNYLSFHKNGQALAIGELGSFSFNWKSPNQPGHYQPYTNELAGLNGLYNNLPQQSFIVAYGQKLVFQLHNQRKTIQLPTGNEAHLAVKAFDAKTLAIATDKFLWLMTPEELFRHDSLTAHNAFITLPPNLYAVTSLLRDQTGNIWVGTSGYGLRKFNPKVKQFHSSLPNNTLSYLYADKQNRVYVRHEFAYDQLNATGNQLKPFLSNNLSAADKRARYMIQDREGIFWVSNTNFQTQQMSLFKFSTDWKLLKKYPLPPKTSFGFYQNQTVDDTTGNIWIGATNGKLLRFNPKTETYRVFSYQSVLPQKGADIETTALYFDQLGTLWIGTTAGLLRADHPLNNPTFSIYKNSTANRQSLSSNLVSSVIDDPYQPNRYLWVGTKGNGLDRLDKQTGQFDHITEAQGLPNKVVYGILSDEFNNLWLSTNRGLAQFNPKTQKSRNFTKADGLQDDEFNTGSFFKAPSGKLLFGGVHGLTTFRASDLIQSKSSAPQVNLIGLKINNETVTVGSPDGILNEGIDYIQRIDLSHTQNLLTLEFSVMDYANSAKNQYRYRLLGIDDNWVEAGTNRFANYAQLPTGHYTFQVMGSTDGQIWSQPTTLQVQVHPPFYRTWWAYLFYVVLLAAVVWQLYRFQTQRLLLEQRFAFEQQEASRLTELDGLKTQFFTNISHEIRTPLTLILGPIDQAVQDYAHDARFPLIQRNANRLLSLINQLLDLSKLEAGQLKAELVPGDMATFFRIISSSFESLAQSRQINFVFEQSATEWWASFDRDKLEKIVTNLLSNALKFTPPGKEVRITVYYPVDSAGGDMRFIIQDTGIGIAPDQLNHIFERFYQVDAKINRAYEGTGIGLALVNELVKVLNGTITVASTEGQGTTFTVTLPIHVTKVGLADSSEESKELSLSTHVVSSTTVSATAATRLPVSEDQPVLLVIDDNADIRAYIRSIFETDYQVIDAVDGEEGLQLATSTLPDIVICDLMMPRLDGFGFCRALKTQEATSHVPVIMLTAKATLADRIEGFGLGADDYITKPFNKDELTVRVRNLIQQRKRLYDRFRTSQPNETPEEQAPPLLTAEQQFIERLSSVVYQHIDNTAFSVEELAEAVHLSRVQLHRKLKAVANTTASQFIRDIRLAKAAQLLTDGELSVTQVAYAVGFDNLSYFAKVFQEQYHVLPSQYGKPNLPIPN</sequence>
<keyword evidence="3 11" id="KW-0597">Phosphoprotein</keyword>
<dbReference type="InterPro" id="IPR009057">
    <property type="entry name" value="Homeodomain-like_sf"/>
</dbReference>
<keyword evidence="6" id="KW-0418">Kinase</keyword>
<dbReference type="InterPro" id="IPR005467">
    <property type="entry name" value="His_kinase_dom"/>
</dbReference>
<evidence type="ECO:0000259" key="12">
    <source>
        <dbReference type="PROSITE" id="PS01124"/>
    </source>
</evidence>
<evidence type="ECO:0000256" key="6">
    <source>
        <dbReference type="ARBA" id="ARBA00022777"/>
    </source>
</evidence>
<dbReference type="SMART" id="SM00387">
    <property type="entry name" value="HATPase_c"/>
    <property type="match status" value="1"/>
</dbReference>
<accession>A0A6L9LAY7</accession>
<evidence type="ECO:0000256" key="10">
    <source>
        <dbReference type="ARBA" id="ARBA00023163"/>
    </source>
</evidence>
<evidence type="ECO:0000256" key="1">
    <source>
        <dbReference type="ARBA" id="ARBA00000085"/>
    </source>
</evidence>
<dbReference type="Pfam" id="PF00512">
    <property type="entry name" value="HisKA"/>
    <property type="match status" value="1"/>
</dbReference>
<dbReference type="Gene3D" id="2.60.40.10">
    <property type="entry name" value="Immunoglobulins"/>
    <property type="match status" value="1"/>
</dbReference>
<dbReference type="EC" id="2.7.13.3" evidence="2"/>
<reference evidence="15 16" key="1">
    <citation type="submission" date="2020-02" db="EMBL/GenBank/DDBJ databases">
        <title>Draft genome sequence of two Spirosoma agri KCTC 52727 and Spirosoma terrae KCTC 52035.</title>
        <authorList>
            <person name="Rojas J."/>
            <person name="Ambika Manirajan B."/>
            <person name="Suarez C."/>
            <person name="Ratering S."/>
            <person name="Schnell S."/>
        </authorList>
    </citation>
    <scope>NUCLEOTIDE SEQUENCE [LARGE SCALE GENOMIC DNA]</scope>
    <source>
        <strain evidence="15 16">KCTC 52035</strain>
    </source>
</reference>
<dbReference type="Gene3D" id="3.30.565.10">
    <property type="entry name" value="Histidine kinase-like ATPase, C-terminal domain"/>
    <property type="match status" value="1"/>
</dbReference>
<dbReference type="SUPFAM" id="SSF46689">
    <property type="entry name" value="Homeodomain-like"/>
    <property type="match status" value="1"/>
</dbReference>
<dbReference type="Pfam" id="PF07495">
    <property type="entry name" value="Y_Y_Y"/>
    <property type="match status" value="1"/>
</dbReference>
<feature type="domain" description="HTH araC/xylS-type" evidence="12">
    <location>
        <begin position="1263"/>
        <end position="1362"/>
    </location>
</feature>
<evidence type="ECO:0000259" key="13">
    <source>
        <dbReference type="PROSITE" id="PS50109"/>
    </source>
</evidence>
<gene>
    <name evidence="15" type="ORF">GK108_15840</name>
</gene>
<dbReference type="SMART" id="SM00342">
    <property type="entry name" value="HTH_ARAC"/>
    <property type="match status" value="1"/>
</dbReference>
<dbReference type="SMART" id="SM00448">
    <property type="entry name" value="REC"/>
    <property type="match status" value="1"/>
</dbReference>
<dbReference type="InterPro" id="IPR036890">
    <property type="entry name" value="HATPase_C_sf"/>
</dbReference>
<dbReference type="PROSITE" id="PS01124">
    <property type="entry name" value="HTH_ARAC_FAMILY_2"/>
    <property type="match status" value="1"/>
</dbReference>
<dbReference type="InterPro" id="IPR018060">
    <property type="entry name" value="HTH_AraC"/>
</dbReference>
<dbReference type="SUPFAM" id="SSF63829">
    <property type="entry name" value="Calcium-dependent phosphotriesterase"/>
    <property type="match status" value="3"/>
</dbReference>
<keyword evidence="16" id="KW-1185">Reference proteome</keyword>
<dbReference type="InterPro" id="IPR011123">
    <property type="entry name" value="Y_Y_Y"/>
</dbReference>
<keyword evidence="8" id="KW-0902">Two-component regulatory system</keyword>
<evidence type="ECO:0000256" key="4">
    <source>
        <dbReference type="ARBA" id="ARBA00022679"/>
    </source>
</evidence>
<dbReference type="Proteomes" id="UP000474175">
    <property type="component" value="Unassembled WGS sequence"/>
</dbReference>
<dbReference type="Gene3D" id="3.40.50.2300">
    <property type="match status" value="1"/>
</dbReference>
<dbReference type="PANTHER" id="PTHR43547">
    <property type="entry name" value="TWO-COMPONENT HISTIDINE KINASE"/>
    <property type="match status" value="1"/>
</dbReference>
<evidence type="ECO:0000256" key="9">
    <source>
        <dbReference type="ARBA" id="ARBA00023015"/>
    </source>
</evidence>
<comment type="catalytic activity">
    <reaction evidence="1">
        <text>ATP + protein L-histidine = ADP + protein N-phospho-L-histidine.</text>
        <dbReference type="EC" id="2.7.13.3"/>
    </reaction>
</comment>
<dbReference type="InterPro" id="IPR003661">
    <property type="entry name" value="HisK_dim/P_dom"/>
</dbReference>
<dbReference type="Gene3D" id="2.130.10.10">
    <property type="entry name" value="YVTN repeat-like/Quinoprotein amine dehydrogenase"/>
    <property type="match status" value="4"/>
</dbReference>
<dbReference type="SUPFAM" id="SSF52172">
    <property type="entry name" value="CheY-like"/>
    <property type="match status" value="1"/>
</dbReference>
<dbReference type="Pfam" id="PF12833">
    <property type="entry name" value="HTH_18"/>
    <property type="match status" value="1"/>
</dbReference>
<evidence type="ECO:0000256" key="7">
    <source>
        <dbReference type="ARBA" id="ARBA00022840"/>
    </source>
</evidence>
<protein>
    <recommendedName>
        <fullName evidence="2">histidine kinase</fullName>
        <ecNumber evidence="2">2.7.13.3</ecNumber>
    </recommendedName>
</protein>
<evidence type="ECO:0000256" key="8">
    <source>
        <dbReference type="ARBA" id="ARBA00023012"/>
    </source>
</evidence>
<keyword evidence="10" id="KW-0804">Transcription</keyword>
<dbReference type="PROSITE" id="PS50110">
    <property type="entry name" value="RESPONSE_REGULATORY"/>
    <property type="match status" value="1"/>
</dbReference>
<dbReference type="SUPFAM" id="SSF47384">
    <property type="entry name" value="Homodimeric domain of signal transducing histidine kinase"/>
    <property type="match status" value="1"/>
</dbReference>
<dbReference type="CDD" id="cd16922">
    <property type="entry name" value="HATPase_EvgS-ArcB-TorS-like"/>
    <property type="match status" value="1"/>
</dbReference>
<dbReference type="GO" id="GO:0043565">
    <property type="term" value="F:sequence-specific DNA binding"/>
    <property type="evidence" value="ECO:0007669"/>
    <property type="project" value="InterPro"/>
</dbReference>
<dbReference type="GO" id="GO:0000155">
    <property type="term" value="F:phosphorelay sensor kinase activity"/>
    <property type="evidence" value="ECO:0007669"/>
    <property type="project" value="InterPro"/>
</dbReference>
<dbReference type="FunFam" id="2.60.40.10:FF:000791">
    <property type="entry name" value="Two-component system sensor histidine kinase/response regulator"/>
    <property type="match status" value="1"/>
</dbReference>
<evidence type="ECO:0000259" key="14">
    <source>
        <dbReference type="PROSITE" id="PS50110"/>
    </source>
</evidence>
<dbReference type="PRINTS" id="PR00344">
    <property type="entry name" value="BCTRLSENSOR"/>
</dbReference>
<dbReference type="Pfam" id="PF07494">
    <property type="entry name" value="Reg_prop"/>
    <property type="match status" value="2"/>
</dbReference>
<dbReference type="InterPro" id="IPR003594">
    <property type="entry name" value="HATPase_dom"/>
</dbReference>
<dbReference type="InterPro" id="IPR001789">
    <property type="entry name" value="Sig_transdc_resp-reg_receiver"/>
</dbReference>